<name>A0A0F9APN1_9ZZZZ</name>
<dbReference type="InterPro" id="IPR001347">
    <property type="entry name" value="SIS_dom"/>
</dbReference>
<dbReference type="Pfam" id="PF01380">
    <property type="entry name" value="SIS"/>
    <property type="match status" value="1"/>
</dbReference>
<feature type="non-terminal residue" evidence="9">
    <location>
        <position position="403"/>
    </location>
</feature>
<reference evidence="9" key="1">
    <citation type="journal article" date="2015" name="Nature">
        <title>Complex archaea that bridge the gap between prokaryotes and eukaryotes.</title>
        <authorList>
            <person name="Spang A."/>
            <person name="Saw J.H."/>
            <person name="Jorgensen S.L."/>
            <person name="Zaremba-Niedzwiedzka K."/>
            <person name="Martijn J."/>
            <person name="Lind A.E."/>
            <person name="van Eijk R."/>
            <person name="Schleper C."/>
            <person name="Guy L."/>
            <person name="Ettema T.J."/>
        </authorList>
    </citation>
    <scope>NUCLEOTIDE SEQUENCE</scope>
</reference>
<protein>
    <recommendedName>
        <fullName evidence="2">glutamine--fructose-6-phosphate transaminase (isomerizing)</fullName>
        <ecNumber evidence="2">2.6.1.16</ecNumber>
    </recommendedName>
</protein>
<proteinExistence type="predicted"/>
<dbReference type="GO" id="GO:0004360">
    <property type="term" value="F:glutamine-fructose-6-phosphate transaminase (isomerizing) activity"/>
    <property type="evidence" value="ECO:0007669"/>
    <property type="project" value="UniProtKB-EC"/>
</dbReference>
<dbReference type="InterPro" id="IPR035466">
    <property type="entry name" value="GlmS/AgaS_SIS"/>
</dbReference>
<dbReference type="GO" id="GO:0006002">
    <property type="term" value="P:fructose 6-phosphate metabolic process"/>
    <property type="evidence" value="ECO:0007669"/>
    <property type="project" value="TreeGrafter"/>
</dbReference>
<dbReference type="InterPro" id="IPR017932">
    <property type="entry name" value="GATase_2_dom"/>
</dbReference>
<dbReference type="GO" id="GO:0006047">
    <property type="term" value="P:UDP-N-acetylglucosamine metabolic process"/>
    <property type="evidence" value="ECO:0007669"/>
    <property type="project" value="TreeGrafter"/>
</dbReference>
<evidence type="ECO:0000256" key="5">
    <source>
        <dbReference type="ARBA" id="ARBA00022737"/>
    </source>
</evidence>
<comment type="catalytic activity">
    <reaction evidence="1">
        <text>D-fructose 6-phosphate + L-glutamine = D-glucosamine 6-phosphate + L-glutamate</text>
        <dbReference type="Rhea" id="RHEA:13237"/>
        <dbReference type="ChEBI" id="CHEBI:29985"/>
        <dbReference type="ChEBI" id="CHEBI:58359"/>
        <dbReference type="ChEBI" id="CHEBI:58725"/>
        <dbReference type="ChEBI" id="CHEBI:61527"/>
        <dbReference type="EC" id="2.6.1.16"/>
    </reaction>
</comment>
<dbReference type="Gene3D" id="3.60.20.10">
    <property type="entry name" value="Glutamine Phosphoribosylpyrophosphate, subunit 1, domain 1"/>
    <property type="match status" value="1"/>
</dbReference>
<keyword evidence="3" id="KW-0032">Aminotransferase</keyword>
<evidence type="ECO:0000259" key="7">
    <source>
        <dbReference type="PROSITE" id="PS51278"/>
    </source>
</evidence>
<organism evidence="9">
    <name type="scientific">marine sediment metagenome</name>
    <dbReference type="NCBI Taxonomy" id="412755"/>
    <lineage>
        <taxon>unclassified sequences</taxon>
        <taxon>metagenomes</taxon>
        <taxon>ecological metagenomes</taxon>
    </lineage>
</organism>
<dbReference type="PROSITE" id="PS51278">
    <property type="entry name" value="GATASE_TYPE_2"/>
    <property type="match status" value="1"/>
</dbReference>
<dbReference type="SUPFAM" id="SSF56235">
    <property type="entry name" value="N-terminal nucleophile aminohydrolases (Ntn hydrolases)"/>
    <property type="match status" value="1"/>
</dbReference>
<dbReference type="PANTHER" id="PTHR10937:SF0">
    <property type="entry name" value="GLUTAMINE--FRUCTOSE-6-PHOSPHATE TRANSAMINASE (ISOMERIZING)"/>
    <property type="match status" value="1"/>
</dbReference>
<dbReference type="CDD" id="cd05008">
    <property type="entry name" value="SIS_GlmS_GlmD_1"/>
    <property type="match status" value="1"/>
</dbReference>
<feature type="non-terminal residue" evidence="9">
    <location>
        <position position="1"/>
    </location>
</feature>
<feature type="domain" description="SIS" evidence="8">
    <location>
        <begin position="260"/>
        <end position="403"/>
    </location>
</feature>
<keyword evidence="6" id="KW-0315">Glutamine amidotransferase</keyword>
<comment type="caution">
    <text evidence="9">The sequence shown here is derived from an EMBL/GenBank/DDBJ whole genome shotgun (WGS) entry which is preliminary data.</text>
</comment>
<evidence type="ECO:0000313" key="9">
    <source>
        <dbReference type="EMBL" id="KKK80389.1"/>
    </source>
</evidence>
<dbReference type="SUPFAM" id="SSF53697">
    <property type="entry name" value="SIS domain"/>
    <property type="match status" value="1"/>
</dbReference>
<dbReference type="PANTHER" id="PTHR10937">
    <property type="entry name" value="GLUCOSAMINE--FRUCTOSE-6-PHOSPHATE AMINOTRANSFERASE, ISOMERIZING"/>
    <property type="match status" value="1"/>
</dbReference>
<dbReference type="InterPro" id="IPR029055">
    <property type="entry name" value="Ntn_hydrolases_N"/>
</dbReference>
<dbReference type="EC" id="2.6.1.16" evidence="2"/>
<dbReference type="Gene3D" id="3.40.50.10490">
    <property type="entry name" value="Glucose-6-phosphate isomerase like protein, domain 1"/>
    <property type="match status" value="1"/>
</dbReference>
<dbReference type="Pfam" id="PF13522">
    <property type="entry name" value="GATase_6"/>
    <property type="match status" value="1"/>
</dbReference>
<dbReference type="InterPro" id="IPR046348">
    <property type="entry name" value="SIS_dom_sf"/>
</dbReference>
<dbReference type="PROSITE" id="PS51464">
    <property type="entry name" value="SIS"/>
    <property type="match status" value="1"/>
</dbReference>
<evidence type="ECO:0000256" key="1">
    <source>
        <dbReference type="ARBA" id="ARBA00001031"/>
    </source>
</evidence>
<evidence type="ECO:0000256" key="3">
    <source>
        <dbReference type="ARBA" id="ARBA00022576"/>
    </source>
</evidence>
<evidence type="ECO:0000259" key="8">
    <source>
        <dbReference type="PROSITE" id="PS51464"/>
    </source>
</evidence>
<sequence length="403" mass="44553">SHTRWASVGAITEANCHPVDNRSTGNRPTKDGIIHICLNGDIDNYTVLRTKIEKSGYRIPPDVTTDTKIIPLQIQNYLQKGHEIEEAFRMAVNNFEGSHAISMHTNLAPGKIFLAQKGSGQAIFIGLGENYYMPASEVYGFVEETPIYLKMDGEKAVTGRNGKTQGQIFILNQKSIGGLDGIKAMFYDGTPVKLEEADKKQTDITSRDIDRLGYPHYFLKEISEAPVSVERTLQNRWKIKEDGNKLKAVTLDVKAFPKYLKTAFVENQIQRIYFVGQGTAGVAAQVCADILNYYMDNPVLHINALKASELSGFKLGEHDGRSKMADTLVVAISQSGATTDTNRTIDMVRERGAYTMAIVNRRDSDITFKVDGVIYTSSGRDIEMSVASTKAFYSQIVAGAILS</sequence>
<dbReference type="EMBL" id="LAZR01053603">
    <property type="protein sequence ID" value="KKK80389.1"/>
    <property type="molecule type" value="Genomic_DNA"/>
</dbReference>
<evidence type="ECO:0000256" key="2">
    <source>
        <dbReference type="ARBA" id="ARBA00012916"/>
    </source>
</evidence>
<feature type="domain" description="Glutamine amidotransferase type-2" evidence="7">
    <location>
        <begin position="1"/>
        <end position="174"/>
    </location>
</feature>
<dbReference type="AlphaFoldDB" id="A0A0F9APN1"/>
<dbReference type="GO" id="GO:0097367">
    <property type="term" value="F:carbohydrate derivative binding"/>
    <property type="evidence" value="ECO:0007669"/>
    <property type="project" value="InterPro"/>
</dbReference>
<keyword evidence="5" id="KW-0677">Repeat</keyword>
<evidence type="ECO:0000256" key="6">
    <source>
        <dbReference type="ARBA" id="ARBA00022962"/>
    </source>
</evidence>
<gene>
    <name evidence="9" type="ORF">LCGC14_2823980</name>
</gene>
<dbReference type="GO" id="GO:0006487">
    <property type="term" value="P:protein N-linked glycosylation"/>
    <property type="evidence" value="ECO:0007669"/>
    <property type="project" value="TreeGrafter"/>
</dbReference>
<keyword evidence="4" id="KW-0808">Transferase</keyword>
<evidence type="ECO:0000256" key="4">
    <source>
        <dbReference type="ARBA" id="ARBA00022679"/>
    </source>
</evidence>
<accession>A0A0F9APN1</accession>